<keyword evidence="3" id="KW-1185">Reference proteome</keyword>
<proteinExistence type="predicted"/>
<comment type="caution">
    <text evidence="2">The sequence shown here is derived from an EMBL/GenBank/DDBJ whole genome shotgun (WGS) entry which is preliminary data.</text>
</comment>
<organism evidence="2 3">
    <name type="scientific">Leptolyngbya subtilissima DQ-A4</name>
    <dbReference type="NCBI Taxonomy" id="2933933"/>
    <lineage>
        <taxon>Bacteria</taxon>
        <taxon>Bacillati</taxon>
        <taxon>Cyanobacteriota</taxon>
        <taxon>Cyanophyceae</taxon>
        <taxon>Leptolyngbyales</taxon>
        <taxon>Leptolyngbyaceae</taxon>
        <taxon>Leptolyngbya group</taxon>
        <taxon>Leptolyngbya</taxon>
    </lineage>
</organism>
<name>A0ABV0JZD0_9CYAN</name>
<accession>A0ABV0JZD0</accession>
<evidence type="ECO:0000313" key="3">
    <source>
        <dbReference type="Proteomes" id="UP001482513"/>
    </source>
</evidence>
<evidence type="ECO:0000313" key="2">
    <source>
        <dbReference type="EMBL" id="MEP0945884.1"/>
    </source>
</evidence>
<dbReference type="Proteomes" id="UP001482513">
    <property type="component" value="Unassembled WGS sequence"/>
</dbReference>
<dbReference type="RefSeq" id="WP_348251244.1">
    <property type="nucleotide sequence ID" value="NZ_JAMPKX010000001.1"/>
</dbReference>
<evidence type="ECO:0000256" key="1">
    <source>
        <dbReference type="SAM" id="MobiDB-lite"/>
    </source>
</evidence>
<dbReference type="EMBL" id="JAMPKX010000001">
    <property type="protein sequence ID" value="MEP0945884.1"/>
    <property type="molecule type" value="Genomic_DNA"/>
</dbReference>
<gene>
    <name evidence="2" type="ORF">NC992_03265</name>
</gene>
<protein>
    <submittedName>
        <fullName evidence="2">Uncharacterized protein</fullName>
    </submittedName>
</protein>
<reference evidence="2 3" key="1">
    <citation type="submission" date="2022-04" db="EMBL/GenBank/DDBJ databases">
        <title>Positive selection, recombination, and allopatry shape intraspecific diversity of widespread and dominant cyanobacteria.</title>
        <authorList>
            <person name="Wei J."/>
            <person name="Shu W."/>
            <person name="Hu C."/>
        </authorList>
    </citation>
    <scope>NUCLEOTIDE SEQUENCE [LARGE SCALE GENOMIC DNA]</scope>
    <source>
        <strain evidence="2 3">DQ-A4</strain>
    </source>
</reference>
<feature type="region of interest" description="Disordered" evidence="1">
    <location>
        <begin position="119"/>
        <end position="145"/>
    </location>
</feature>
<sequence length="424" mass="45239">MVKRHPSLPLALVSFGLLCSGVLPDRAKAEQLSLPAAPAASVEVMTSVAVEDAAPLQSPLSPLPSGLGNSTVTLAPSTEEEPLVRELSLNSAATGPAIAPDQALVTETYLTTAAALAPPIPASQPSTPASLAQADPNADPTGQDPELGVIQVRSPLEDNDLGILRIRDQPQIPVAPRPPAKIGFFSARLAIASSDNILLAVNDVGGLTGDTFLRPSIGFGVYPALGPQTALIATADYGLQRYGSQSSLNYDDLRLRVGLRQGLTPRSYGQLVFTYQELYRPGGNRGRFFKNTALGLTLGRRDPITPKLALDTYYLVQFNGAQSTSSGTAADFSRFFQSAGGYLGYDITPRLQAGLSYQLNLIDYTAQDRYDTFQQVLGQVVYRITPNLRFNVYGGVSFGRSSEPRVRFNDTFFGAAIDATIPLF</sequence>